<protein>
    <submittedName>
        <fullName evidence="2">Glucokinase</fullName>
    </submittedName>
</protein>
<gene>
    <name evidence="2" type="ORF">PM10SUCC1_27130</name>
</gene>
<sequence length="315" mass="33399">MRYYAGVDLGGTNTKIGIIGEDGEILVRNSIKTNSHEGVEVTMTRIWQETVRLCTESNIPSDSLAGIGIGIPGPVMDQEVVGFFANFPWEANINLAELMKRISKVETKLENDVNVIAMGESKFGAGKGSRTAITVALGTGVGGGIVVDGRLISGVAGAGGEIGHMKLVDNGKICGCGQRGCFEAYASATGIIREAVSRLAVNKQNMLFERIEGRIEELEAKDIFDCAKAGDEFSVDIVEYASKYLAMGIGNLLNIINPERIILSGGVALAGDILLDNVREKLKNYAMPVTLKGMEIVQGTLGNDAGIKGSIALFI</sequence>
<dbReference type="Gene3D" id="3.30.420.40">
    <property type="match status" value="2"/>
</dbReference>
<keyword evidence="3" id="KW-1185">Reference proteome</keyword>
<dbReference type="InterPro" id="IPR043129">
    <property type="entry name" value="ATPase_NBD"/>
</dbReference>
<dbReference type="Proteomes" id="UP001144471">
    <property type="component" value="Unassembled WGS sequence"/>
</dbReference>
<dbReference type="PROSITE" id="PS01125">
    <property type="entry name" value="ROK"/>
    <property type="match status" value="1"/>
</dbReference>
<comment type="caution">
    <text evidence="2">The sequence shown here is derived from an EMBL/GenBank/DDBJ whole genome shotgun (WGS) entry which is preliminary data.</text>
</comment>
<comment type="similarity">
    <text evidence="1">Belongs to the ROK (NagC/XylR) family.</text>
</comment>
<evidence type="ECO:0000313" key="3">
    <source>
        <dbReference type="Proteomes" id="UP001144471"/>
    </source>
</evidence>
<dbReference type="RefSeq" id="WP_281836694.1">
    <property type="nucleotide sequence ID" value="NZ_BSDY01000014.1"/>
</dbReference>
<dbReference type="AlphaFoldDB" id="A0A9W6LNS1"/>
<dbReference type="PANTHER" id="PTHR18964">
    <property type="entry name" value="ROK (REPRESSOR, ORF, KINASE) FAMILY"/>
    <property type="match status" value="1"/>
</dbReference>
<proteinExistence type="inferred from homology"/>
<dbReference type="Pfam" id="PF00480">
    <property type="entry name" value="ROK"/>
    <property type="match status" value="1"/>
</dbReference>
<dbReference type="EMBL" id="BSDY01000014">
    <property type="protein sequence ID" value="GLI57199.1"/>
    <property type="molecule type" value="Genomic_DNA"/>
</dbReference>
<reference evidence="2" key="1">
    <citation type="submission" date="2022-12" db="EMBL/GenBank/DDBJ databases">
        <title>Reference genome sequencing for broad-spectrum identification of bacterial and archaeal isolates by mass spectrometry.</title>
        <authorList>
            <person name="Sekiguchi Y."/>
            <person name="Tourlousse D.M."/>
        </authorList>
    </citation>
    <scope>NUCLEOTIDE SEQUENCE</scope>
    <source>
        <strain evidence="2">10succ1</strain>
    </source>
</reference>
<dbReference type="InterPro" id="IPR049874">
    <property type="entry name" value="ROK_cs"/>
</dbReference>
<evidence type="ECO:0000313" key="2">
    <source>
        <dbReference type="EMBL" id="GLI57199.1"/>
    </source>
</evidence>
<accession>A0A9W6LNS1</accession>
<name>A0A9W6LNS1_9FUSO</name>
<dbReference type="InterPro" id="IPR000600">
    <property type="entry name" value="ROK"/>
</dbReference>
<organism evidence="2 3">
    <name type="scientific">Propionigenium maris DSM 9537</name>
    <dbReference type="NCBI Taxonomy" id="1123000"/>
    <lineage>
        <taxon>Bacteria</taxon>
        <taxon>Fusobacteriati</taxon>
        <taxon>Fusobacteriota</taxon>
        <taxon>Fusobacteriia</taxon>
        <taxon>Fusobacteriales</taxon>
        <taxon>Fusobacteriaceae</taxon>
        <taxon>Propionigenium</taxon>
    </lineage>
</organism>
<dbReference type="PANTHER" id="PTHR18964:SF149">
    <property type="entry name" value="BIFUNCTIONAL UDP-N-ACETYLGLUCOSAMINE 2-EPIMERASE_N-ACETYLMANNOSAMINE KINASE"/>
    <property type="match status" value="1"/>
</dbReference>
<evidence type="ECO:0000256" key="1">
    <source>
        <dbReference type="ARBA" id="ARBA00006479"/>
    </source>
</evidence>
<dbReference type="SUPFAM" id="SSF53067">
    <property type="entry name" value="Actin-like ATPase domain"/>
    <property type="match status" value="1"/>
</dbReference>